<dbReference type="InterPro" id="IPR027417">
    <property type="entry name" value="P-loop_NTPase"/>
</dbReference>
<protein>
    <recommendedName>
        <fullName evidence="2">DNA-directed DNA polymerase</fullName>
        <ecNumber evidence="2">2.7.7.7</ecNumber>
    </recommendedName>
</protein>
<dbReference type="InterPro" id="IPR003593">
    <property type="entry name" value="AAA+_ATPase"/>
</dbReference>
<dbReference type="NCBIfam" id="NF004046">
    <property type="entry name" value="PRK05563.1"/>
    <property type="match status" value="1"/>
</dbReference>
<evidence type="ECO:0000256" key="9">
    <source>
        <dbReference type="ARBA" id="ARBA00022840"/>
    </source>
</evidence>
<evidence type="ECO:0000259" key="13">
    <source>
        <dbReference type="SMART" id="SM00382"/>
    </source>
</evidence>
<dbReference type="EMBL" id="MW837940">
    <property type="protein sequence ID" value="QYU76144.1"/>
    <property type="molecule type" value="Genomic_DNA"/>
</dbReference>
<accession>A0A8G0QBA9</accession>
<reference evidence="14" key="1">
    <citation type="journal article" name="Microorganisms">
        <title>The Isolation of Aeromonas Species and Other Common Enteric Bacterial Pathogens from Patients with Gastroenteritis in an Australian Population.</title>
        <authorList>
            <person name="Yuwono C."/>
            <person name="Wehrhahn M.C."/>
            <person name="Liu F."/>
            <person name="Riordan S.M."/>
            <person name="Zhang L."/>
        </authorList>
    </citation>
    <scope>NUCLEOTIDE SEQUENCE</scope>
    <source>
        <strain evidence="14">A20-1</strain>
    </source>
</reference>
<name>A0A8G0QBA9_9GAMM</name>
<dbReference type="PANTHER" id="PTHR11669">
    <property type="entry name" value="REPLICATION FACTOR C / DNA POLYMERASE III GAMMA-TAU SUBUNIT"/>
    <property type="match status" value="1"/>
</dbReference>
<evidence type="ECO:0000256" key="10">
    <source>
        <dbReference type="ARBA" id="ARBA00022932"/>
    </source>
</evidence>
<dbReference type="GO" id="GO:0009360">
    <property type="term" value="C:DNA polymerase III complex"/>
    <property type="evidence" value="ECO:0007669"/>
    <property type="project" value="InterPro"/>
</dbReference>
<dbReference type="AlphaFoldDB" id="A0A8G0QBA9"/>
<dbReference type="CDD" id="cd00009">
    <property type="entry name" value="AAA"/>
    <property type="match status" value="1"/>
</dbReference>
<dbReference type="InterPro" id="IPR045085">
    <property type="entry name" value="HLD_clamp_pol_III_gamma_tau"/>
</dbReference>
<comment type="similarity">
    <text evidence="1">Belongs to the DnaX/STICHEL family.</text>
</comment>
<dbReference type="Gene3D" id="3.40.50.300">
    <property type="entry name" value="P-loop containing nucleotide triphosphate hydrolases"/>
    <property type="match status" value="1"/>
</dbReference>
<dbReference type="FunFam" id="3.40.50.300:FF:000014">
    <property type="entry name" value="DNA polymerase III subunit gamma/tau"/>
    <property type="match status" value="1"/>
</dbReference>
<dbReference type="SUPFAM" id="SSF48019">
    <property type="entry name" value="post-AAA+ oligomerization domain-like"/>
    <property type="match status" value="1"/>
</dbReference>
<dbReference type="Gene3D" id="1.20.272.10">
    <property type="match status" value="1"/>
</dbReference>
<dbReference type="EC" id="2.7.7.7" evidence="2"/>
<feature type="region of interest" description="Disordered" evidence="12">
    <location>
        <begin position="575"/>
        <end position="637"/>
    </location>
</feature>
<dbReference type="CDD" id="cd18137">
    <property type="entry name" value="HLD_clamp_pol_III_gamma_tau"/>
    <property type="match status" value="1"/>
</dbReference>
<proteinExistence type="inferred from homology"/>
<evidence type="ECO:0000256" key="3">
    <source>
        <dbReference type="ARBA" id="ARBA00022679"/>
    </source>
</evidence>
<keyword evidence="8" id="KW-0862">Zinc</keyword>
<dbReference type="SUPFAM" id="SSF52540">
    <property type="entry name" value="P-loop containing nucleoside triphosphate hydrolases"/>
    <property type="match status" value="1"/>
</dbReference>
<dbReference type="Pfam" id="PF22608">
    <property type="entry name" value="DNAX_ATPase_lid"/>
    <property type="match status" value="1"/>
</dbReference>
<dbReference type="NCBIfam" id="NF005942">
    <property type="entry name" value="PRK07994.1"/>
    <property type="match status" value="1"/>
</dbReference>
<dbReference type="Pfam" id="PF12170">
    <property type="entry name" value="DNA_pol3_tau_5"/>
    <property type="match status" value="1"/>
</dbReference>
<keyword evidence="10" id="KW-0239">DNA-directed DNA polymerase</keyword>
<dbReference type="FunFam" id="1.10.8.60:FF:000013">
    <property type="entry name" value="DNA polymerase III subunit gamma/tau"/>
    <property type="match status" value="1"/>
</dbReference>
<feature type="compositionally biased region" description="Low complexity" evidence="12">
    <location>
        <begin position="398"/>
        <end position="407"/>
    </location>
</feature>
<keyword evidence="3 14" id="KW-0808">Transferase</keyword>
<keyword evidence="5" id="KW-0235">DNA replication</keyword>
<evidence type="ECO:0000256" key="5">
    <source>
        <dbReference type="ARBA" id="ARBA00022705"/>
    </source>
</evidence>
<organism evidence="14">
    <name type="scientific">Aeromonas rivipollensis</name>
    <dbReference type="NCBI Taxonomy" id="948519"/>
    <lineage>
        <taxon>Bacteria</taxon>
        <taxon>Pseudomonadati</taxon>
        <taxon>Pseudomonadota</taxon>
        <taxon>Gammaproteobacteria</taxon>
        <taxon>Aeromonadales</taxon>
        <taxon>Aeromonadaceae</taxon>
        <taxon>Aeromonas</taxon>
    </lineage>
</organism>
<dbReference type="GO" id="GO:0003887">
    <property type="term" value="F:DNA-directed DNA polymerase activity"/>
    <property type="evidence" value="ECO:0007669"/>
    <property type="project" value="UniProtKB-KW"/>
</dbReference>
<dbReference type="Pfam" id="PF13177">
    <property type="entry name" value="DNA_pol3_delta2"/>
    <property type="match status" value="1"/>
</dbReference>
<evidence type="ECO:0000256" key="2">
    <source>
        <dbReference type="ARBA" id="ARBA00012417"/>
    </source>
</evidence>
<dbReference type="GO" id="GO:0003677">
    <property type="term" value="F:DNA binding"/>
    <property type="evidence" value="ECO:0007669"/>
    <property type="project" value="InterPro"/>
</dbReference>
<evidence type="ECO:0000256" key="11">
    <source>
        <dbReference type="ARBA" id="ARBA00049244"/>
    </source>
</evidence>
<dbReference type="InterPro" id="IPR050238">
    <property type="entry name" value="DNA_Rep/Repair_Clamp_Loader"/>
</dbReference>
<feature type="compositionally biased region" description="Acidic residues" evidence="12">
    <location>
        <begin position="580"/>
        <end position="590"/>
    </location>
</feature>
<dbReference type="Gene3D" id="1.10.8.60">
    <property type="match status" value="1"/>
</dbReference>
<dbReference type="PANTHER" id="PTHR11669:SF0">
    <property type="entry name" value="PROTEIN STICHEL-LIKE 2"/>
    <property type="match status" value="1"/>
</dbReference>
<sequence length="829" mass="88602">MSYQVLARKWRPHTFEQVVGQQHVLTALTNALDQGRLHHAYLLSGTRGVGKTTIARILAKSLNCEQGISSHPCGVCDTCREIDQGNFVDLLEIDAASRTKVEDTRELLDNVQYRPARGRFKVYLIDEVHMLSRHSFNALLKTLEEPPPYVKFLLATTDPQKLPITILSRCLQFHLKSLDQSQIAKQLEWVLDQEGQPFEPRALLALAKAADGSMRDALSLTDQALAHGNGSVRLESVLTMLGTLDHHHLHQLLEAILRQDAPAAMAKITEIATLGPDFDQLHAELEALLHRVAMAQLLPASVQEQGADADALLQLAGAMSPEEVQLCYQIVLGGRKDLPWAPDGRTALEMTCLRMLAFSPRREAVHPANLSALPVSMGALPGAGREAVSALPGKPSGAEPAPHQAAPAALAPTAPLLAVQADEPASDDDEASAALFAEQQELLQAAQRMGYEAQPMQPEPQIGGAPQAQAAQPLVSSHEEVLPTAPVIAPEPEAAPSAASSMQSLLGKRNLLRSRLRGESGAGTVSAPPRVTPSKPAAPLTTAAVQPVAPAPSAPARLVAAAPAYAGPMQGYEDLPPLDAYDDSGSDYEEYLNQGFGDGPVSAPAVQAAAPASRPSAPQKASPASDDLPPWDLDGTPARDAAATVAAAPATPITTPLAVPESVQPTAAQVMETIDWDELESDAQPDEGEEVTRLIPSSLLVNCGDPWAELIARTGVGGRLRQLAINSVMTRQGELVSLVLKPEQRHLVSDRALADLAEIIGPEFGQPVRVEVTLGTDPARETPLEIEHRLYLGVREQVSRDLADDPNVQFLQQRFGAVLHPESIEPLSR</sequence>
<dbReference type="InterPro" id="IPR008921">
    <property type="entry name" value="DNA_pol3_clamp-load_cplx_C"/>
</dbReference>
<dbReference type="Pfam" id="PF12169">
    <property type="entry name" value="DNA_pol3_gamma3"/>
    <property type="match status" value="1"/>
</dbReference>
<feature type="domain" description="AAA+ ATPase" evidence="13">
    <location>
        <begin position="37"/>
        <end position="178"/>
    </location>
</feature>
<keyword evidence="9" id="KW-0067">ATP-binding</keyword>
<evidence type="ECO:0000256" key="12">
    <source>
        <dbReference type="SAM" id="MobiDB-lite"/>
    </source>
</evidence>
<feature type="compositionally biased region" description="Low complexity" evidence="12">
    <location>
        <begin position="600"/>
        <end position="625"/>
    </location>
</feature>
<keyword evidence="7" id="KW-0547">Nucleotide-binding</keyword>
<dbReference type="InterPro" id="IPR038249">
    <property type="entry name" value="PolIII_tau_V_sf"/>
</dbReference>
<dbReference type="GO" id="GO:0046872">
    <property type="term" value="F:metal ion binding"/>
    <property type="evidence" value="ECO:0007669"/>
    <property type="project" value="UniProtKB-KW"/>
</dbReference>
<dbReference type="Gene3D" id="3.30.300.150">
    <property type="entry name" value="DNA polymerase III, tau subunit, domain V"/>
    <property type="match status" value="1"/>
</dbReference>
<evidence type="ECO:0000256" key="8">
    <source>
        <dbReference type="ARBA" id="ARBA00022833"/>
    </source>
</evidence>
<dbReference type="InterPro" id="IPR021029">
    <property type="entry name" value="DNA_pol_III_tau_dom-5"/>
</dbReference>
<evidence type="ECO:0000256" key="1">
    <source>
        <dbReference type="ARBA" id="ARBA00006360"/>
    </source>
</evidence>
<evidence type="ECO:0000256" key="4">
    <source>
        <dbReference type="ARBA" id="ARBA00022695"/>
    </source>
</evidence>
<dbReference type="GO" id="GO:0006261">
    <property type="term" value="P:DNA-templated DNA replication"/>
    <property type="evidence" value="ECO:0007669"/>
    <property type="project" value="TreeGrafter"/>
</dbReference>
<evidence type="ECO:0000256" key="7">
    <source>
        <dbReference type="ARBA" id="ARBA00022741"/>
    </source>
</evidence>
<dbReference type="InterPro" id="IPR022754">
    <property type="entry name" value="DNA_pol_III_gamma-3"/>
</dbReference>
<feature type="region of interest" description="Disordered" evidence="12">
    <location>
        <begin position="518"/>
        <end position="543"/>
    </location>
</feature>
<dbReference type="SMART" id="SM00382">
    <property type="entry name" value="AAA"/>
    <property type="match status" value="1"/>
</dbReference>
<evidence type="ECO:0000313" key="14">
    <source>
        <dbReference type="EMBL" id="QYU76144.1"/>
    </source>
</evidence>
<keyword evidence="6" id="KW-0479">Metal-binding</keyword>
<comment type="catalytic activity">
    <reaction evidence="11">
        <text>DNA(n) + a 2'-deoxyribonucleoside 5'-triphosphate = DNA(n+1) + diphosphate</text>
        <dbReference type="Rhea" id="RHEA:22508"/>
        <dbReference type="Rhea" id="RHEA-COMP:17339"/>
        <dbReference type="Rhea" id="RHEA-COMP:17340"/>
        <dbReference type="ChEBI" id="CHEBI:33019"/>
        <dbReference type="ChEBI" id="CHEBI:61560"/>
        <dbReference type="ChEBI" id="CHEBI:173112"/>
        <dbReference type="EC" id="2.7.7.7"/>
    </reaction>
</comment>
<dbReference type="InterPro" id="IPR012763">
    <property type="entry name" value="DNA_pol_III_sug/sutau_N"/>
</dbReference>
<evidence type="ECO:0000256" key="6">
    <source>
        <dbReference type="ARBA" id="ARBA00022723"/>
    </source>
</evidence>
<keyword evidence="4 14" id="KW-0548">Nucleotidyltransferase</keyword>
<dbReference type="NCBIfam" id="TIGR02397">
    <property type="entry name" value="dnaX_nterm"/>
    <property type="match status" value="1"/>
</dbReference>
<dbReference type="FunFam" id="1.20.272.10:FF:000003">
    <property type="entry name" value="DNA polymerase III subunit gamma/tau"/>
    <property type="match status" value="1"/>
</dbReference>
<dbReference type="GO" id="GO:0005524">
    <property type="term" value="F:ATP binding"/>
    <property type="evidence" value="ECO:0007669"/>
    <property type="project" value="UniProtKB-KW"/>
</dbReference>
<feature type="region of interest" description="Disordered" evidence="12">
    <location>
        <begin position="385"/>
        <end position="407"/>
    </location>
</feature>